<gene>
    <name evidence="1" type="ORF">GGD71_005661</name>
</gene>
<protein>
    <submittedName>
        <fullName evidence="1">Uncharacterized protein</fullName>
    </submittedName>
</protein>
<dbReference type="Proteomes" id="UP000524450">
    <property type="component" value="Unassembled WGS sequence"/>
</dbReference>
<reference evidence="1 2" key="1">
    <citation type="submission" date="2020-08" db="EMBL/GenBank/DDBJ databases">
        <title>Genomic Encyclopedia of Type Strains, Phase IV (KMG-V): Genome sequencing to study the core and pangenomes of soil and plant-associated prokaryotes.</title>
        <authorList>
            <person name="Whitman W."/>
        </authorList>
    </citation>
    <scope>NUCLEOTIDE SEQUENCE [LARGE SCALE GENOMIC DNA]</scope>
    <source>
        <strain evidence="1 2">34/80</strain>
    </source>
</reference>
<name>A0A840FVP8_9BURK</name>
<proteinExistence type="predicted"/>
<dbReference type="AlphaFoldDB" id="A0A840FVP8"/>
<dbReference type="EMBL" id="JACIFZ010000009">
    <property type="protein sequence ID" value="MBB4224852.1"/>
    <property type="molecule type" value="Genomic_DNA"/>
</dbReference>
<sequence>MNQTDVMLKIVEMARVGGALPADEAVSLVAAKVAGLDMSCEGVQQEATDLMRLGATIWSLAGPR</sequence>
<organism evidence="1 2">
    <name type="scientific">Variovorax guangxiensis</name>
    <dbReference type="NCBI Taxonomy" id="1775474"/>
    <lineage>
        <taxon>Bacteria</taxon>
        <taxon>Pseudomonadati</taxon>
        <taxon>Pseudomonadota</taxon>
        <taxon>Betaproteobacteria</taxon>
        <taxon>Burkholderiales</taxon>
        <taxon>Comamonadaceae</taxon>
        <taxon>Variovorax</taxon>
    </lineage>
</organism>
<evidence type="ECO:0000313" key="2">
    <source>
        <dbReference type="Proteomes" id="UP000524450"/>
    </source>
</evidence>
<evidence type="ECO:0000313" key="1">
    <source>
        <dbReference type="EMBL" id="MBB4224852.1"/>
    </source>
</evidence>
<comment type="caution">
    <text evidence="1">The sequence shown here is derived from an EMBL/GenBank/DDBJ whole genome shotgun (WGS) entry which is preliminary data.</text>
</comment>
<accession>A0A840FVP8</accession>
<dbReference type="RefSeq" id="WP_184641723.1">
    <property type="nucleotide sequence ID" value="NZ_JACIFZ010000009.1"/>
</dbReference>